<feature type="transmembrane region" description="Helical" evidence="1">
    <location>
        <begin position="138"/>
        <end position="157"/>
    </location>
</feature>
<dbReference type="AlphaFoldDB" id="A0A2R4BR39"/>
<feature type="transmembrane region" description="Helical" evidence="1">
    <location>
        <begin position="36"/>
        <end position="58"/>
    </location>
</feature>
<dbReference type="RefSeq" id="WP_159051715.1">
    <property type="nucleotide sequence ID" value="NZ_CP028339.1"/>
</dbReference>
<keyword evidence="1" id="KW-0812">Transmembrane</keyword>
<keyword evidence="3" id="KW-1185">Reference proteome</keyword>
<feature type="transmembrane region" description="Helical" evidence="1">
    <location>
        <begin position="224"/>
        <end position="243"/>
    </location>
</feature>
<dbReference type="EMBL" id="CP028339">
    <property type="protein sequence ID" value="AVR89795.1"/>
    <property type="molecule type" value="Genomic_DNA"/>
</dbReference>
<name>A0A2R4BR39_THAAR</name>
<proteinExistence type="predicted"/>
<feature type="transmembrane region" description="Helical" evidence="1">
    <location>
        <begin position="78"/>
        <end position="101"/>
    </location>
</feature>
<sequence>MQSAKGMTQPALGLLGVVVTIGLSLAISTAFAPDTFGTWVAFIVMCTTPAQIIIGLVWHNSYPGILARLGQPARGLAILAMLAATSCVVAPAVLFLVGGGFGPPTPFVNIYVILTIVATFWLVAVFQCWPAAAVSAHPAVVGVGTLVLAYVVAWGVFRAGFDFGGMAGAPFYDAALDPQGAFPAWQILSYVITTVAVIMALVLLDFWLLSRLVDAFPAWGRQPLFGLLVGTTVVLIAGLLWYVGVRVAAMDMVDYMVRVPVSLLFGDFILLTLFQAGPSRRLPQPAKGAALIAGSAALAVLTHGLYRFTALAAFGALPAGAPAYGLELWIATAMLSITFPIIVAYGEGFACWPFAGTANGPAAPQAATQGTR</sequence>
<dbReference type="KEGG" id="tak:Tharo_2914"/>
<evidence type="ECO:0000256" key="1">
    <source>
        <dbReference type="SAM" id="Phobius"/>
    </source>
</evidence>
<keyword evidence="1" id="KW-0472">Membrane</keyword>
<feature type="transmembrane region" description="Helical" evidence="1">
    <location>
        <begin position="288"/>
        <end position="306"/>
    </location>
</feature>
<keyword evidence="1" id="KW-1133">Transmembrane helix</keyword>
<evidence type="ECO:0000313" key="3">
    <source>
        <dbReference type="Proteomes" id="UP000241885"/>
    </source>
</evidence>
<organism evidence="2 3">
    <name type="scientific">Thauera aromatica K172</name>
    <dbReference type="NCBI Taxonomy" id="44139"/>
    <lineage>
        <taxon>Bacteria</taxon>
        <taxon>Pseudomonadati</taxon>
        <taxon>Pseudomonadota</taxon>
        <taxon>Betaproteobacteria</taxon>
        <taxon>Rhodocyclales</taxon>
        <taxon>Zoogloeaceae</taxon>
        <taxon>Thauera</taxon>
    </lineage>
</organism>
<feature type="transmembrane region" description="Helical" evidence="1">
    <location>
        <begin position="107"/>
        <end position="126"/>
    </location>
</feature>
<protein>
    <submittedName>
        <fullName evidence="2">Uncharacterized protein</fullName>
    </submittedName>
</protein>
<feature type="transmembrane region" description="Helical" evidence="1">
    <location>
        <begin position="255"/>
        <end position="276"/>
    </location>
</feature>
<feature type="transmembrane region" description="Helical" evidence="1">
    <location>
        <begin position="187"/>
        <end position="212"/>
    </location>
</feature>
<dbReference type="OrthoDB" id="9182428at2"/>
<evidence type="ECO:0000313" key="2">
    <source>
        <dbReference type="EMBL" id="AVR89795.1"/>
    </source>
</evidence>
<accession>A0A2R4BR39</accession>
<reference evidence="2 3" key="1">
    <citation type="submission" date="2018-03" db="EMBL/GenBank/DDBJ databases">
        <title>Complete genome sequence of Thauera aromatica, a model organism for studying aromatic compound degradation under denitrifying conditions.</title>
        <authorList>
            <person name="Lo H.-Y."/>
            <person name="Goris T."/>
            <person name="Boll M."/>
            <person name="Mueller J.A."/>
        </authorList>
    </citation>
    <scope>NUCLEOTIDE SEQUENCE [LARGE SCALE GENOMIC DNA]</scope>
    <source>
        <strain evidence="2 3">K172</strain>
    </source>
</reference>
<gene>
    <name evidence="2" type="ORF">Tharo_2914</name>
</gene>
<feature type="transmembrane region" description="Helical" evidence="1">
    <location>
        <begin position="326"/>
        <end position="345"/>
    </location>
</feature>
<dbReference type="Proteomes" id="UP000241885">
    <property type="component" value="Chromosome"/>
</dbReference>